<dbReference type="Proteomes" id="UP000789375">
    <property type="component" value="Unassembled WGS sequence"/>
</dbReference>
<comment type="caution">
    <text evidence="2">The sequence shown here is derived from an EMBL/GenBank/DDBJ whole genome shotgun (WGS) entry which is preliminary data.</text>
</comment>
<sequence>NNLEKNLKDLEPRIKELKQSYERFLTQIKYLEEKVREREEEAKAEQEIIEEKS</sequence>
<organism evidence="2 3">
    <name type="scientific">Funneliformis mosseae</name>
    <name type="common">Endomycorrhizal fungus</name>
    <name type="synonym">Glomus mosseae</name>
    <dbReference type="NCBI Taxonomy" id="27381"/>
    <lineage>
        <taxon>Eukaryota</taxon>
        <taxon>Fungi</taxon>
        <taxon>Fungi incertae sedis</taxon>
        <taxon>Mucoromycota</taxon>
        <taxon>Glomeromycotina</taxon>
        <taxon>Glomeromycetes</taxon>
        <taxon>Glomerales</taxon>
        <taxon>Glomeraceae</taxon>
        <taxon>Funneliformis</taxon>
    </lineage>
</organism>
<reference evidence="2" key="1">
    <citation type="submission" date="2021-06" db="EMBL/GenBank/DDBJ databases">
        <authorList>
            <person name="Kallberg Y."/>
            <person name="Tangrot J."/>
            <person name="Rosling A."/>
        </authorList>
    </citation>
    <scope>NUCLEOTIDE SEQUENCE</scope>
    <source>
        <strain evidence="2">87-6 pot B 2015</strain>
    </source>
</reference>
<gene>
    <name evidence="2" type="ORF">FMOSSE_LOCUS13668</name>
</gene>
<accession>A0A9N9HN98</accession>
<evidence type="ECO:0000313" key="2">
    <source>
        <dbReference type="EMBL" id="CAG8697768.1"/>
    </source>
</evidence>
<protein>
    <submittedName>
        <fullName evidence="2">6238_t:CDS:1</fullName>
    </submittedName>
</protein>
<keyword evidence="3" id="KW-1185">Reference proteome</keyword>
<proteinExistence type="predicted"/>
<keyword evidence="1" id="KW-0175">Coiled coil</keyword>
<feature type="coiled-coil region" evidence="1">
    <location>
        <begin position="14"/>
        <end position="52"/>
    </location>
</feature>
<feature type="non-terminal residue" evidence="2">
    <location>
        <position position="53"/>
    </location>
</feature>
<evidence type="ECO:0000313" key="3">
    <source>
        <dbReference type="Proteomes" id="UP000789375"/>
    </source>
</evidence>
<evidence type="ECO:0000256" key="1">
    <source>
        <dbReference type="SAM" id="Coils"/>
    </source>
</evidence>
<dbReference type="AlphaFoldDB" id="A0A9N9HN98"/>
<dbReference type="EMBL" id="CAJVPP010008551">
    <property type="protein sequence ID" value="CAG8697768.1"/>
    <property type="molecule type" value="Genomic_DNA"/>
</dbReference>
<name>A0A9N9HN98_FUNMO</name>